<keyword evidence="5 8" id="KW-0326">Glycosidase</keyword>
<protein>
    <submittedName>
        <fullName evidence="10">Beta-glucosidase</fullName>
        <ecNumber evidence="10">3.2.1.21</ecNumber>
    </submittedName>
</protein>
<dbReference type="InterPro" id="IPR023296">
    <property type="entry name" value="Glyco_hydro_beta-prop_sf"/>
</dbReference>
<dbReference type="OrthoDB" id="9763933at2"/>
<feature type="active site" description="Proton donor" evidence="6">
    <location>
        <position position="220"/>
    </location>
</feature>
<dbReference type="CDD" id="cd18827">
    <property type="entry name" value="GH43_XlnD-like"/>
    <property type="match status" value="1"/>
</dbReference>
<evidence type="ECO:0000256" key="7">
    <source>
        <dbReference type="PIRSR" id="PIRSR606710-2"/>
    </source>
</evidence>
<dbReference type="KEGG" id="spon:HME9304_00231"/>
<keyword evidence="4" id="KW-0119">Carbohydrate metabolism</keyword>
<keyword evidence="9" id="KW-0732">Signal</keyword>
<keyword evidence="2" id="KW-0624">Polysaccharide degradation</keyword>
<evidence type="ECO:0000256" key="1">
    <source>
        <dbReference type="ARBA" id="ARBA00009865"/>
    </source>
</evidence>
<gene>
    <name evidence="10" type="primary">bglX</name>
    <name evidence="10" type="ORF">HME9304_00231</name>
</gene>
<dbReference type="PANTHER" id="PTHR43772:SF2">
    <property type="entry name" value="PUTATIVE (AFU_ORTHOLOGUE AFUA_2G04480)-RELATED"/>
    <property type="match status" value="1"/>
</dbReference>
<evidence type="ECO:0000256" key="8">
    <source>
        <dbReference type="RuleBase" id="RU361187"/>
    </source>
</evidence>
<dbReference type="GO" id="GO:0045493">
    <property type="term" value="P:xylan catabolic process"/>
    <property type="evidence" value="ECO:0007669"/>
    <property type="project" value="UniProtKB-KW"/>
</dbReference>
<feature type="signal peptide" evidence="9">
    <location>
        <begin position="1"/>
        <end position="21"/>
    </location>
</feature>
<feature type="chain" id="PRO_5016304064" evidence="9">
    <location>
        <begin position="22"/>
        <end position="339"/>
    </location>
</feature>
<name>A0A2Z4LNS2_9FLAO</name>
<evidence type="ECO:0000256" key="3">
    <source>
        <dbReference type="ARBA" id="ARBA00022801"/>
    </source>
</evidence>
<dbReference type="RefSeq" id="WP_112376842.1">
    <property type="nucleotide sequence ID" value="NZ_CP030104.1"/>
</dbReference>
<dbReference type="InterPro" id="IPR052176">
    <property type="entry name" value="Glycosyl_Hydrlase_43_Enz"/>
</dbReference>
<organism evidence="10 11">
    <name type="scientific">Flagellimonas maritima</name>
    <dbReference type="NCBI Taxonomy" id="1383885"/>
    <lineage>
        <taxon>Bacteria</taxon>
        <taxon>Pseudomonadati</taxon>
        <taxon>Bacteroidota</taxon>
        <taxon>Flavobacteriia</taxon>
        <taxon>Flavobacteriales</taxon>
        <taxon>Flavobacteriaceae</taxon>
        <taxon>Flagellimonas</taxon>
    </lineage>
</organism>
<dbReference type="Pfam" id="PF04616">
    <property type="entry name" value="Glyco_hydro_43"/>
    <property type="match status" value="1"/>
</dbReference>
<evidence type="ECO:0000256" key="2">
    <source>
        <dbReference type="ARBA" id="ARBA00022651"/>
    </source>
</evidence>
<dbReference type="PANTHER" id="PTHR43772">
    <property type="entry name" value="ENDO-1,4-BETA-XYLANASE"/>
    <property type="match status" value="1"/>
</dbReference>
<evidence type="ECO:0000256" key="4">
    <source>
        <dbReference type="ARBA" id="ARBA00023277"/>
    </source>
</evidence>
<dbReference type="GO" id="GO:0008422">
    <property type="term" value="F:beta-glucosidase activity"/>
    <property type="evidence" value="ECO:0007669"/>
    <property type="project" value="UniProtKB-EC"/>
</dbReference>
<reference evidence="10 11" key="1">
    <citation type="submission" date="2018-06" db="EMBL/GenBank/DDBJ databases">
        <title>Spongiibacterium sp. HME9304 Genome sequencing and assembly.</title>
        <authorList>
            <person name="Kang H."/>
            <person name="Kim H."/>
            <person name="Joh K."/>
        </authorList>
    </citation>
    <scope>NUCLEOTIDE SEQUENCE [LARGE SCALE GENOMIC DNA]</scope>
    <source>
        <strain evidence="10 11">HME9304</strain>
    </source>
</reference>
<evidence type="ECO:0000256" key="9">
    <source>
        <dbReference type="SAM" id="SignalP"/>
    </source>
</evidence>
<dbReference type="EC" id="3.2.1.21" evidence="10"/>
<dbReference type="AlphaFoldDB" id="A0A2Z4LNS2"/>
<keyword evidence="2" id="KW-0858">Xylan degradation</keyword>
<keyword evidence="11" id="KW-1185">Reference proteome</keyword>
<proteinExistence type="inferred from homology"/>
<evidence type="ECO:0000313" key="10">
    <source>
        <dbReference type="EMBL" id="AWX43244.1"/>
    </source>
</evidence>
<sequence>MTYYKCLLLIIFLSISAKINAQEEEKTGNPIFKEWYADPEIVIFDNTYWIFPTFSGIVKKQDFMDAFSSKDLANWKKHDSIITPKDVAWINNELWAPSAIEKDGKYFVFFSANDIQTPDSYWWDPQKHDSTEVGGIGVAVSRKPQGPYTDHIGKPLIGKVLNKAQPIDQFVFKAEDGIHYIIYGGWGRCNIGKLNDDFTDLLPFEDGQLVKEITPENYVEGPVMFYRGGKYYMMWSEGSWGKDSYKVAYGIADTPLGPFDRIATILESEPSVATGAGHNSVLRMPDTDDWYIVYHRRPIPNEHRNHRVICIDKMEFNGDGTIKPIKMTFEGVGSIPLKK</sequence>
<feature type="active site" description="Proton acceptor" evidence="6">
    <location>
        <position position="38"/>
    </location>
</feature>
<evidence type="ECO:0000256" key="6">
    <source>
        <dbReference type="PIRSR" id="PIRSR606710-1"/>
    </source>
</evidence>
<dbReference type="Proteomes" id="UP000248536">
    <property type="component" value="Chromosome"/>
</dbReference>
<dbReference type="Gene3D" id="2.115.10.20">
    <property type="entry name" value="Glycosyl hydrolase domain, family 43"/>
    <property type="match status" value="1"/>
</dbReference>
<dbReference type="InterPro" id="IPR006710">
    <property type="entry name" value="Glyco_hydro_43"/>
</dbReference>
<accession>A0A2Z4LNS2</accession>
<dbReference type="SUPFAM" id="SSF75005">
    <property type="entry name" value="Arabinanase/levansucrase/invertase"/>
    <property type="match status" value="1"/>
</dbReference>
<keyword evidence="3 8" id="KW-0378">Hydrolase</keyword>
<comment type="similarity">
    <text evidence="1 8">Belongs to the glycosyl hydrolase 43 family.</text>
</comment>
<evidence type="ECO:0000313" key="11">
    <source>
        <dbReference type="Proteomes" id="UP000248536"/>
    </source>
</evidence>
<dbReference type="EMBL" id="CP030104">
    <property type="protein sequence ID" value="AWX43244.1"/>
    <property type="molecule type" value="Genomic_DNA"/>
</dbReference>
<feature type="site" description="Important for catalytic activity, responsible for pKa modulation of the active site Glu and correct orientation of both the proton donor and substrate" evidence="7">
    <location>
        <position position="168"/>
    </location>
</feature>
<evidence type="ECO:0000256" key="5">
    <source>
        <dbReference type="ARBA" id="ARBA00023295"/>
    </source>
</evidence>